<dbReference type="Proteomes" id="UP001595557">
    <property type="component" value="Unassembled WGS sequence"/>
</dbReference>
<dbReference type="RefSeq" id="WP_207464428.1">
    <property type="nucleotide sequence ID" value="NZ_JAFNAW010000001.1"/>
</dbReference>
<evidence type="ECO:0000313" key="2">
    <source>
        <dbReference type="EMBL" id="MFC3169221.1"/>
    </source>
</evidence>
<evidence type="ECO:0000313" key="3">
    <source>
        <dbReference type="Proteomes" id="UP001595557"/>
    </source>
</evidence>
<accession>A0ABV7IMC0</accession>
<feature type="region of interest" description="Disordered" evidence="1">
    <location>
        <begin position="149"/>
        <end position="180"/>
    </location>
</feature>
<organism evidence="2 3">
    <name type="scientific">Paracoccus fontiphilus</name>
    <dbReference type="NCBI Taxonomy" id="1815556"/>
    <lineage>
        <taxon>Bacteria</taxon>
        <taxon>Pseudomonadati</taxon>
        <taxon>Pseudomonadota</taxon>
        <taxon>Alphaproteobacteria</taxon>
        <taxon>Rhodobacterales</taxon>
        <taxon>Paracoccaceae</taxon>
        <taxon>Paracoccus</taxon>
    </lineage>
</organism>
<name>A0ABV7IMC0_9RHOB</name>
<keyword evidence="3" id="KW-1185">Reference proteome</keyword>
<protein>
    <submittedName>
        <fullName evidence="2">Uncharacterized protein</fullName>
    </submittedName>
</protein>
<proteinExistence type="predicted"/>
<feature type="region of interest" description="Disordered" evidence="1">
    <location>
        <begin position="16"/>
        <end position="43"/>
    </location>
</feature>
<comment type="caution">
    <text evidence="2">The sequence shown here is derived from an EMBL/GenBank/DDBJ whole genome shotgun (WGS) entry which is preliminary data.</text>
</comment>
<sequence>MDFTSFDSRSVADEGRPLHLRHPSTGELLWDDQGPHLDDDGAEVPREKPCLVYVLGTEGRVAQEAFREAAKLPKLPDDATMQDYHDRLCVTARKLVVGFENVDRNTRAATMADVDWFLALNVSNPVARGKGRSFAEQVLAFSNDRSAFLGKPEASSSAPRSRSAGRTPALKAGRKRAGKT</sequence>
<gene>
    <name evidence="2" type="ORF">ACFOD7_14305</name>
</gene>
<evidence type="ECO:0000256" key="1">
    <source>
        <dbReference type="SAM" id="MobiDB-lite"/>
    </source>
</evidence>
<reference evidence="3" key="1">
    <citation type="journal article" date="2019" name="Int. J. Syst. Evol. Microbiol.">
        <title>The Global Catalogue of Microorganisms (GCM) 10K type strain sequencing project: providing services to taxonomists for standard genome sequencing and annotation.</title>
        <authorList>
            <consortium name="The Broad Institute Genomics Platform"/>
            <consortium name="The Broad Institute Genome Sequencing Center for Infectious Disease"/>
            <person name="Wu L."/>
            <person name="Ma J."/>
        </authorList>
    </citation>
    <scope>NUCLEOTIDE SEQUENCE [LARGE SCALE GENOMIC DNA]</scope>
    <source>
        <strain evidence="3">KCTC 52239</strain>
    </source>
</reference>
<feature type="compositionally biased region" description="Low complexity" evidence="1">
    <location>
        <begin position="152"/>
        <end position="169"/>
    </location>
</feature>
<feature type="compositionally biased region" description="Basic and acidic residues" evidence="1">
    <location>
        <begin position="33"/>
        <end position="43"/>
    </location>
</feature>
<dbReference type="EMBL" id="JBHRTE010000059">
    <property type="protein sequence ID" value="MFC3169221.1"/>
    <property type="molecule type" value="Genomic_DNA"/>
</dbReference>